<gene>
    <name evidence="1" type="ORF">A7985_04165</name>
</gene>
<name>A0A1C0TV11_9GAMM</name>
<evidence type="ECO:0000313" key="1">
    <source>
        <dbReference type="EMBL" id="OCQ23153.1"/>
    </source>
</evidence>
<comment type="caution">
    <text evidence="1">The sequence shown here is derived from an EMBL/GenBank/DDBJ whole genome shotgun (WGS) entry which is preliminary data.</text>
</comment>
<sequence>MQGFSEYLAAKNISVPQNYVFAAQGTDDESYELKLTPLNPSVAEIDYKTVLLNQIDLVGIFGENHPWPEPTMTFQQNLNSLRVHQLEFESQKAFAYSITNSDASQCFGSVYIDPSSTESYECEVYFWICKTIPVTKAQIQKQLSHWLTHTWKFTRIKIH</sequence>
<accession>A0A1C0TV11</accession>
<dbReference type="RefSeq" id="WP_065789138.1">
    <property type="nucleotide sequence ID" value="NZ_MAUJ01000001.1"/>
</dbReference>
<organism evidence="1 2">
    <name type="scientific">Pseudoalteromonas luteoviolacea</name>
    <dbReference type="NCBI Taxonomy" id="43657"/>
    <lineage>
        <taxon>Bacteria</taxon>
        <taxon>Pseudomonadati</taxon>
        <taxon>Pseudomonadota</taxon>
        <taxon>Gammaproteobacteria</taxon>
        <taxon>Alteromonadales</taxon>
        <taxon>Pseudoalteromonadaceae</taxon>
        <taxon>Pseudoalteromonas</taxon>
    </lineage>
</organism>
<dbReference type="AlphaFoldDB" id="A0A1C0TV11"/>
<proteinExistence type="predicted"/>
<protein>
    <submittedName>
        <fullName evidence="1">Uncharacterized protein</fullName>
    </submittedName>
</protein>
<dbReference type="OrthoDB" id="1424091at2"/>
<dbReference type="EMBL" id="MAUJ01000001">
    <property type="protein sequence ID" value="OCQ23153.1"/>
    <property type="molecule type" value="Genomic_DNA"/>
</dbReference>
<dbReference type="Proteomes" id="UP000093366">
    <property type="component" value="Unassembled WGS sequence"/>
</dbReference>
<evidence type="ECO:0000313" key="2">
    <source>
        <dbReference type="Proteomes" id="UP000093366"/>
    </source>
</evidence>
<reference evidence="2" key="1">
    <citation type="submission" date="2016-07" db="EMBL/GenBank/DDBJ databases">
        <authorList>
            <person name="Florea S."/>
            <person name="Webb J.S."/>
            <person name="Jaromczyk J."/>
            <person name="Schardl C.L."/>
        </authorList>
    </citation>
    <scope>NUCLEOTIDE SEQUENCE [LARGE SCALE GENOMIC DNA]</scope>
    <source>
        <strain evidence="2">IPB1</strain>
    </source>
</reference>